<sequence>MKEPNSIGSLGSLELWDLCGNHFSSLWSLSSLGGLDMSQTSICNFTDSIHGLSQLKELVLQDCKRLKSIPELPSSLERIYACGYTEMENFPNLSNLQNLSLLMLMDCHRLAEIEDPERKEPIQEIHMDRCKNSYAFMKNFLNLPQVSLSLSPCIYLTICIYLSTYLKLYMVKMEQGAKDECSGFDAILAGSEVPDWFTC</sequence>
<evidence type="ECO:0000256" key="1">
    <source>
        <dbReference type="SAM" id="Phobius"/>
    </source>
</evidence>
<dbReference type="EMBL" id="DUZY01000001">
    <property type="protein sequence ID" value="DAD19550.1"/>
    <property type="molecule type" value="Genomic_DNA"/>
</dbReference>
<evidence type="ECO:0000313" key="3">
    <source>
        <dbReference type="Proteomes" id="UP000607653"/>
    </source>
</evidence>
<dbReference type="Gene3D" id="3.80.10.10">
    <property type="entry name" value="Ribonuclease Inhibitor"/>
    <property type="match status" value="1"/>
</dbReference>
<organism evidence="2 3">
    <name type="scientific">Nelumbo nucifera</name>
    <name type="common">Sacred lotus</name>
    <dbReference type="NCBI Taxonomy" id="4432"/>
    <lineage>
        <taxon>Eukaryota</taxon>
        <taxon>Viridiplantae</taxon>
        <taxon>Streptophyta</taxon>
        <taxon>Embryophyta</taxon>
        <taxon>Tracheophyta</taxon>
        <taxon>Spermatophyta</taxon>
        <taxon>Magnoliopsida</taxon>
        <taxon>Proteales</taxon>
        <taxon>Nelumbonaceae</taxon>
        <taxon>Nelumbo</taxon>
    </lineage>
</organism>
<gene>
    <name evidence="2" type="ORF">HUJ06_021013</name>
</gene>
<keyword evidence="3" id="KW-1185">Reference proteome</keyword>
<dbReference type="SUPFAM" id="SSF52058">
    <property type="entry name" value="L domain-like"/>
    <property type="match status" value="1"/>
</dbReference>
<keyword evidence="1" id="KW-1133">Transmembrane helix</keyword>
<protein>
    <submittedName>
        <fullName evidence="2">Uncharacterized protein</fullName>
    </submittedName>
</protein>
<dbReference type="Proteomes" id="UP000607653">
    <property type="component" value="Unassembled WGS sequence"/>
</dbReference>
<accession>A0A822XGP5</accession>
<comment type="caution">
    <text evidence="2">The sequence shown here is derived from an EMBL/GenBank/DDBJ whole genome shotgun (WGS) entry which is preliminary data.</text>
</comment>
<keyword evidence="1" id="KW-0472">Membrane</keyword>
<evidence type="ECO:0000313" key="2">
    <source>
        <dbReference type="EMBL" id="DAD19550.1"/>
    </source>
</evidence>
<dbReference type="AlphaFoldDB" id="A0A822XGP5"/>
<name>A0A822XGP5_NELNU</name>
<keyword evidence="1" id="KW-0812">Transmembrane</keyword>
<dbReference type="InterPro" id="IPR032675">
    <property type="entry name" value="LRR_dom_sf"/>
</dbReference>
<feature type="transmembrane region" description="Helical" evidence="1">
    <location>
        <begin position="146"/>
        <end position="166"/>
    </location>
</feature>
<reference evidence="2 3" key="1">
    <citation type="journal article" date="2020" name="Mol. Biol. Evol.">
        <title>Distinct Expression and Methylation Patterns for Genes with Different Fates following a Single Whole-Genome Duplication in Flowering Plants.</title>
        <authorList>
            <person name="Shi T."/>
            <person name="Rahmani R.S."/>
            <person name="Gugger P.F."/>
            <person name="Wang M."/>
            <person name="Li H."/>
            <person name="Zhang Y."/>
            <person name="Li Z."/>
            <person name="Wang Q."/>
            <person name="Van de Peer Y."/>
            <person name="Marchal K."/>
            <person name="Chen J."/>
        </authorList>
    </citation>
    <scope>NUCLEOTIDE SEQUENCE [LARGE SCALE GENOMIC DNA]</scope>
    <source>
        <tissue evidence="2">Leaf</tissue>
    </source>
</reference>
<proteinExistence type="predicted"/>